<keyword evidence="3 4" id="KW-0067">ATP-binding</keyword>
<dbReference type="PANTHER" id="PTHR23407">
    <property type="entry name" value="ATPASE INHIBITOR/5-FORMYLTETRAHYDROFOLATE CYCLO-LIGASE"/>
    <property type="match status" value="1"/>
</dbReference>
<name>A0A3A5HEG2_9ACTN</name>
<evidence type="ECO:0000256" key="2">
    <source>
        <dbReference type="ARBA" id="ARBA00022741"/>
    </source>
</evidence>
<dbReference type="InterPro" id="IPR002698">
    <property type="entry name" value="FTHF_cligase"/>
</dbReference>
<feature type="binding site" evidence="4">
    <location>
        <begin position="20"/>
        <end position="24"/>
    </location>
    <ligand>
        <name>ATP</name>
        <dbReference type="ChEBI" id="CHEBI:30616"/>
    </ligand>
</feature>
<comment type="caution">
    <text evidence="6">The sequence shown here is derived from an EMBL/GenBank/DDBJ whole genome shotgun (WGS) entry which is preliminary data.</text>
</comment>
<evidence type="ECO:0000313" key="6">
    <source>
        <dbReference type="EMBL" id="RJS46380.1"/>
    </source>
</evidence>
<feature type="binding site" evidence="4">
    <location>
        <position position="66"/>
    </location>
    <ligand>
        <name>substrate</name>
    </ligand>
</feature>
<keyword evidence="2 4" id="KW-0547">Nucleotide-binding</keyword>
<dbReference type="PIRSF" id="PIRSF006806">
    <property type="entry name" value="FTHF_cligase"/>
    <property type="match status" value="1"/>
</dbReference>
<reference evidence="7" key="1">
    <citation type="submission" date="2018-09" db="EMBL/GenBank/DDBJ databases">
        <authorList>
            <person name="Zhu H."/>
        </authorList>
    </citation>
    <scope>NUCLEOTIDE SEQUENCE [LARGE SCALE GENOMIC DNA]</scope>
    <source>
        <strain evidence="7">K1W22B-1</strain>
    </source>
</reference>
<comment type="similarity">
    <text evidence="1 5">Belongs to the 5-formyltetrahydrofolate cyclo-ligase family.</text>
</comment>
<keyword evidence="6" id="KW-0436">Ligase</keyword>
<dbReference type="GO" id="GO:0035999">
    <property type="term" value="P:tetrahydrofolate interconversion"/>
    <property type="evidence" value="ECO:0007669"/>
    <property type="project" value="TreeGrafter"/>
</dbReference>
<accession>A0A3A5HEG2</accession>
<dbReference type="EC" id="6.3.3.2" evidence="5"/>
<evidence type="ECO:0000256" key="5">
    <source>
        <dbReference type="RuleBase" id="RU361279"/>
    </source>
</evidence>
<dbReference type="GO" id="GO:0030272">
    <property type="term" value="F:5-formyltetrahydrofolate cyclo-ligase activity"/>
    <property type="evidence" value="ECO:0007669"/>
    <property type="project" value="UniProtKB-EC"/>
</dbReference>
<evidence type="ECO:0000313" key="7">
    <source>
        <dbReference type="Proteomes" id="UP000276542"/>
    </source>
</evidence>
<proteinExistence type="inferred from homology"/>
<dbReference type="SUPFAM" id="SSF100950">
    <property type="entry name" value="NagB/RpiA/CoA transferase-like"/>
    <property type="match status" value="1"/>
</dbReference>
<dbReference type="NCBIfam" id="TIGR02727">
    <property type="entry name" value="MTHFS_bact"/>
    <property type="match status" value="1"/>
</dbReference>
<evidence type="ECO:0000256" key="4">
    <source>
        <dbReference type="PIRSR" id="PIRSR006806-1"/>
    </source>
</evidence>
<dbReference type="EMBL" id="QYRP01000002">
    <property type="protein sequence ID" value="RJS46380.1"/>
    <property type="molecule type" value="Genomic_DNA"/>
</dbReference>
<dbReference type="RefSeq" id="WP_120060352.1">
    <property type="nucleotide sequence ID" value="NZ_QYRP01000002.1"/>
</dbReference>
<organism evidence="6 7">
    <name type="scientific">Nocardioides cavernaquae</name>
    <dbReference type="NCBI Taxonomy" id="2321396"/>
    <lineage>
        <taxon>Bacteria</taxon>
        <taxon>Bacillati</taxon>
        <taxon>Actinomycetota</taxon>
        <taxon>Actinomycetes</taxon>
        <taxon>Propionibacteriales</taxon>
        <taxon>Nocardioidaceae</taxon>
        <taxon>Nocardioides</taxon>
    </lineage>
</organism>
<dbReference type="Proteomes" id="UP000276542">
    <property type="component" value="Unassembled WGS sequence"/>
</dbReference>
<dbReference type="GO" id="GO:0009396">
    <property type="term" value="P:folic acid-containing compound biosynthetic process"/>
    <property type="evidence" value="ECO:0007669"/>
    <property type="project" value="TreeGrafter"/>
</dbReference>
<dbReference type="GO" id="GO:0046872">
    <property type="term" value="F:metal ion binding"/>
    <property type="evidence" value="ECO:0007669"/>
    <property type="project" value="UniProtKB-KW"/>
</dbReference>
<comment type="cofactor">
    <cofactor evidence="5">
        <name>Mg(2+)</name>
        <dbReference type="ChEBI" id="CHEBI:18420"/>
    </cofactor>
</comment>
<evidence type="ECO:0000256" key="1">
    <source>
        <dbReference type="ARBA" id="ARBA00010638"/>
    </source>
</evidence>
<feature type="binding site" evidence="4">
    <location>
        <begin position="147"/>
        <end position="155"/>
    </location>
    <ligand>
        <name>ATP</name>
        <dbReference type="ChEBI" id="CHEBI:30616"/>
    </ligand>
</feature>
<dbReference type="InterPro" id="IPR037171">
    <property type="entry name" value="NagB/RpiA_transferase-like"/>
</dbReference>
<keyword evidence="7" id="KW-1185">Reference proteome</keyword>
<evidence type="ECO:0000256" key="3">
    <source>
        <dbReference type="ARBA" id="ARBA00022840"/>
    </source>
</evidence>
<dbReference type="Gene3D" id="3.40.50.10420">
    <property type="entry name" value="NagB/RpiA/CoA transferase-like"/>
    <property type="match status" value="1"/>
</dbReference>
<dbReference type="PANTHER" id="PTHR23407:SF1">
    <property type="entry name" value="5-FORMYLTETRAHYDROFOLATE CYCLO-LIGASE"/>
    <property type="match status" value="1"/>
</dbReference>
<keyword evidence="5" id="KW-0460">Magnesium</keyword>
<gene>
    <name evidence="6" type="ORF">D4739_09250</name>
</gene>
<protein>
    <recommendedName>
        <fullName evidence="5">5-formyltetrahydrofolate cyclo-ligase</fullName>
        <ecNumber evidence="5">6.3.3.2</ecNumber>
    </recommendedName>
</protein>
<dbReference type="Pfam" id="PF01812">
    <property type="entry name" value="5-FTHF_cyc-lig"/>
    <property type="match status" value="1"/>
</dbReference>
<keyword evidence="5" id="KW-0479">Metal-binding</keyword>
<dbReference type="AlphaFoldDB" id="A0A3A5HEG2"/>
<sequence>MSEYAAGTGPDQSPALRAAKTSLRDQLLAARRQLPLSAVATGARATAELLLAAPEVRRAATVAAYVSLGSEPGTAVLLDALRASGKRVILPVLLADNDLDWAAYDGELGPAPRGLLEPTGERLGVDAIATADVVLVPGLAVGADGIRMGRGGGSYDRALGRVPVGTFMCVLLHDGELLASVPSEPHDRPVTAAVTPSALTRF</sequence>
<dbReference type="GO" id="GO:0005524">
    <property type="term" value="F:ATP binding"/>
    <property type="evidence" value="ECO:0007669"/>
    <property type="project" value="UniProtKB-KW"/>
</dbReference>
<dbReference type="InterPro" id="IPR024185">
    <property type="entry name" value="FTHF_cligase-like_sf"/>
</dbReference>
<dbReference type="OrthoDB" id="3242798at2"/>
<feature type="binding site" evidence="4">
    <location>
        <position position="71"/>
    </location>
    <ligand>
        <name>substrate</name>
    </ligand>
</feature>
<comment type="catalytic activity">
    <reaction evidence="5">
        <text>(6S)-5-formyl-5,6,7,8-tetrahydrofolate + ATP = (6R)-5,10-methenyltetrahydrofolate + ADP + phosphate</text>
        <dbReference type="Rhea" id="RHEA:10488"/>
        <dbReference type="ChEBI" id="CHEBI:30616"/>
        <dbReference type="ChEBI" id="CHEBI:43474"/>
        <dbReference type="ChEBI" id="CHEBI:57455"/>
        <dbReference type="ChEBI" id="CHEBI:57457"/>
        <dbReference type="ChEBI" id="CHEBI:456216"/>
        <dbReference type="EC" id="6.3.3.2"/>
    </reaction>
</comment>